<dbReference type="Pfam" id="PF24857">
    <property type="entry name" value="THR4_C"/>
    <property type="match status" value="1"/>
</dbReference>
<dbReference type="Gene3D" id="3.40.50.1100">
    <property type="match status" value="2"/>
</dbReference>
<evidence type="ECO:0000259" key="6">
    <source>
        <dbReference type="Pfam" id="PF14821"/>
    </source>
</evidence>
<proteinExistence type="inferred from homology"/>
<evidence type="ECO:0000256" key="2">
    <source>
        <dbReference type="ARBA" id="ARBA00005517"/>
    </source>
</evidence>
<evidence type="ECO:0000256" key="4">
    <source>
        <dbReference type="NCBIfam" id="TIGR00260"/>
    </source>
</evidence>
<dbReference type="NCBIfam" id="TIGR00260">
    <property type="entry name" value="thrC"/>
    <property type="match status" value="1"/>
</dbReference>
<dbReference type="InterPro" id="IPR029144">
    <property type="entry name" value="Thr_synth_N"/>
</dbReference>
<evidence type="ECO:0000256" key="3">
    <source>
        <dbReference type="ARBA" id="ARBA00022898"/>
    </source>
</evidence>
<comment type="cofactor">
    <cofactor evidence="1 5">
        <name>pyridoxal 5'-phosphate</name>
        <dbReference type="ChEBI" id="CHEBI:597326"/>
    </cofactor>
</comment>
<dbReference type="InterPro" id="IPR036052">
    <property type="entry name" value="TrpB-like_PALP_sf"/>
</dbReference>
<evidence type="ECO:0000313" key="7">
    <source>
        <dbReference type="EMBL" id="MQS76422.1"/>
    </source>
</evidence>
<keyword evidence="3 5" id="KW-0663">Pyridoxal phosphate</keyword>
<comment type="similarity">
    <text evidence="2">Belongs to the threonine synthase family.</text>
</comment>
<organism evidence="7 8">
    <name type="scientific">Companilactobacillus halodurans</name>
    <dbReference type="NCBI Taxonomy" id="2584183"/>
    <lineage>
        <taxon>Bacteria</taxon>
        <taxon>Bacillati</taxon>
        <taxon>Bacillota</taxon>
        <taxon>Bacilli</taxon>
        <taxon>Lactobacillales</taxon>
        <taxon>Lactobacillaceae</taxon>
        <taxon>Companilactobacillus</taxon>
    </lineage>
</organism>
<dbReference type="CDD" id="cd01560">
    <property type="entry name" value="Thr-synth_2"/>
    <property type="match status" value="1"/>
</dbReference>
<feature type="modified residue" description="N6-(pyridoxal phosphate)lysine" evidence="5">
    <location>
        <position position="112"/>
    </location>
</feature>
<gene>
    <name evidence="7" type="ORF">FHL06_08530</name>
</gene>
<dbReference type="SUPFAM" id="SSF53686">
    <property type="entry name" value="Tryptophan synthase beta subunit-like PLP-dependent enzymes"/>
    <property type="match status" value="1"/>
</dbReference>
<dbReference type="EC" id="4.2.3.1" evidence="4"/>
<dbReference type="Gene3D" id="3.90.1380.10">
    <property type="entry name" value="Threonine synthase, N-terminal domain"/>
    <property type="match status" value="1"/>
</dbReference>
<dbReference type="GO" id="GO:0004795">
    <property type="term" value="F:threonine synthase activity"/>
    <property type="evidence" value="ECO:0007669"/>
    <property type="project" value="UniProtKB-UniRule"/>
</dbReference>
<accession>A0A5P0ZQE9</accession>
<dbReference type="GO" id="GO:0009088">
    <property type="term" value="P:threonine biosynthetic process"/>
    <property type="evidence" value="ECO:0007669"/>
    <property type="project" value="UniProtKB-UniRule"/>
</dbReference>
<keyword evidence="7" id="KW-0456">Lyase</keyword>
<sequence>MEKNYTSTRDDKIKISAKDAIKKGFADDGGLFVYPQLNQLKVDLKSLVTMGYQSIAQVILEKLLPDFTKVEIHSSILNAYGNNFDNKNITPVVDVDDFHVLELFHGPTSAFKDIGLQMLPQLMQRVLDDDTKVMILTATSGDTGKAALVGFKNVEQTGITVFYPYQGVSPIQQLQMETTDGNNTDITAIKGNFDDAQTNVKQIFNDQAFKKSLGDKISLSSANSINIGRLIPQVVYYFASYIQLVNKKTLKLGQKVNFTVPTGNFGDVLAGYYAKQMGLPVNKFIVASNENNVLTKFFKTGIYDRNMPFYQTIAPSMDIQISSNFERLLYYKSGEDTAYVQKLMTELEQTGRYRVCDKVLSAIKEDFFCAYSTDEEIKTSINSLFKKSNYLMDPHTAVGYKAMRDYQKIHDQTPNILLSTASPYKFVHAVSEAILKHPAKDDQEAMQQLEEISQVPIPRNLKNLFDLPILHHDIIETNNMENYIKAKVEEKFYDKNQSASN</sequence>
<dbReference type="EMBL" id="VDFP01000016">
    <property type="protein sequence ID" value="MQS76422.1"/>
    <property type="molecule type" value="Genomic_DNA"/>
</dbReference>
<dbReference type="PANTHER" id="PTHR43515">
    <property type="entry name" value="THREONINE SYNTHASE-LIKE 1"/>
    <property type="match status" value="1"/>
</dbReference>
<evidence type="ECO:0000313" key="8">
    <source>
        <dbReference type="Proteomes" id="UP000414364"/>
    </source>
</evidence>
<dbReference type="Pfam" id="PF14821">
    <property type="entry name" value="Thr_synth_N"/>
    <property type="match status" value="1"/>
</dbReference>
<dbReference type="PANTHER" id="PTHR43515:SF1">
    <property type="entry name" value="THREONINE SYNTHASE-LIKE 1"/>
    <property type="match status" value="1"/>
</dbReference>
<feature type="domain" description="Threonine synthase N-terminal" evidence="6">
    <location>
        <begin position="4"/>
        <end position="80"/>
    </location>
</feature>
<reference evidence="7 8" key="1">
    <citation type="journal article" date="2019" name="Syst. Appl. Microbiol.">
        <title>Polyphasic characterization of two novel Lactobacillus spp. isolated from blown salami packages: Description of Lactobacillus halodurans sp. nov. and Lactobacillus salsicarnum sp. nov.</title>
        <authorList>
            <person name="Schuster J.A."/>
            <person name="Klingl A."/>
            <person name="Vogel R.F."/>
            <person name="Ehrmann M.A."/>
        </authorList>
    </citation>
    <scope>NUCLEOTIDE SEQUENCE [LARGE SCALE GENOMIC DNA]</scope>
    <source>
        <strain evidence="7 8">TMW 1.2172</strain>
    </source>
</reference>
<dbReference type="InterPro" id="IPR004450">
    <property type="entry name" value="Thr_synthase-like"/>
</dbReference>
<dbReference type="RefSeq" id="WP_153385810.1">
    <property type="nucleotide sequence ID" value="NZ_VDFP01000016.1"/>
</dbReference>
<dbReference type="GO" id="GO:0005737">
    <property type="term" value="C:cytoplasm"/>
    <property type="evidence" value="ECO:0007669"/>
    <property type="project" value="TreeGrafter"/>
</dbReference>
<evidence type="ECO:0000256" key="1">
    <source>
        <dbReference type="ARBA" id="ARBA00001933"/>
    </source>
</evidence>
<comment type="caution">
    <text evidence="7">The sequence shown here is derived from an EMBL/GenBank/DDBJ whole genome shotgun (WGS) entry which is preliminary data.</text>
</comment>
<protein>
    <recommendedName>
        <fullName evidence="4">Threonine synthase</fullName>
        <ecNumber evidence="4">4.2.3.1</ecNumber>
    </recommendedName>
</protein>
<dbReference type="Proteomes" id="UP000414364">
    <property type="component" value="Unassembled WGS sequence"/>
</dbReference>
<evidence type="ECO:0000256" key="5">
    <source>
        <dbReference type="PIRSR" id="PIRSR604450-51"/>
    </source>
</evidence>
<dbReference type="InterPro" id="IPR037158">
    <property type="entry name" value="Thr_synth_N_sf"/>
</dbReference>
<name>A0A5P0ZQE9_9LACO</name>
<dbReference type="AlphaFoldDB" id="A0A5P0ZQE9"/>